<gene>
    <name evidence="7" type="primary">yfiY_4</name>
    <name evidence="7" type="ORF">A3Q41_00633</name>
</gene>
<dbReference type="Gene3D" id="3.40.50.1980">
    <property type="entry name" value="Nitrogenase molybdenum iron protein domain"/>
    <property type="match status" value="2"/>
</dbReference>
<comment type="subcellular location">
    <subcellularLocation>
        <location evidence="1">Cell envelope</location>
    </subcellularLocation>
</comment>
<dbReference type="KEGG" id="rhs:A3Q41_00633"/>
<reference evidence="8" key="2">
    <citation type="submission" date="2016-04" db="EMBL/GenBank/DDBJ databases">
        <title>Complete Genome and Plasmid Sequences for Rhodococcus fascians D188 and Draft Sequences for Rhodococcus spp. Isolates PBTS 1 and PBTS 2.</title>
        <authorList>
            <person name="Stamer R."/>
            <person name="Vereecke D."/>
            <person name="Zhang Y."/>
            <person name="Schilkey F."/>
            <person name="Devitt N."/>
            <person name="Randall J."/>
        </authorList>
    </citation>
    <scope>NUCLEOTIDE SEQUENCE [LARGE SCALE GENOMIC DNA]</scope>
    <source>
        <strain evidence="8">PBTS2</strain>
    </source>
</reference>
<evidence type="ECO:0000259" key="6">
    <source>
        <dbReference type="PROSITE" id="PS50983"/>
    </source>
</evidence>
<dbReference type="GO" id="GO:0030288">
    <property type="term" value="C:outer membrane-bounded periplasmic space"/>
    <property type="evidence" value="ECO:0007669"/>
    <property type="project" value="TreeGrafter"/>
</dbReference>
<dbReference type="PROSITE" id="PS50983">
    <property type="entry name" value="FE_B12_PBP"/>
    <property type="match status" value="1"/>
</dbReference>
<keyword evidence="7" id="KW-0449">Lipoprotein</keyword>
<dbReference type="PANTHER" id="PTHR30532:SF25">
    <property type="entry name" value="IRON(III) DICITRATE-BINDING PERIPLASMIC PROTEIN"/>
    <property type="match status" value="1"/>
</dbReference>
<comment type="similarity">
    <text evidence="2">Belongs to the bacterial solute-binding protein 8 family.</text>
</comment>
<dbReference type="OrthoDB" id="9793175at2"/>
<evidence type="ECO:0000256" key="5">
    <source>
        <dbReference type="SAM" id="SignalP"/>
    </source>
</evidence>
<evidence type="ECO:0000313" key="8">
    <source>
        <dbReference type="Proteomes" id="UP000076038"/>
    </source>
</evidence>
<evidence type="ECO:0000256" key="3">
    <source>
        <dbReference type="ARBA" id="ARBA00022448"/>
    </source>
</evidence>
<proteinExistence type="inferred from homology"/>
<dbReference type="PROSITE" id="PS51257">
    <property type="entry name" value="PROKAR_LIPOPROTEIN"/>
    <property type="match status" value="1"/>
</dbReference>
<name>A0A143QFI7_RHOFA</name>
<dbReference type="AlphaFoldDB" id="A0A143QFI7"/>
<keyword evidence="4 5" id="KW-0732">Signal</keyword>
<feature type="domain" description="Fe/B12 periplasmic-binding" evidence="6">
    <location>
        <begin position="57"/>
        <end position="309"/>
    </location>
</feature>
<dbReference type="EMBL" id="CP015220">
    <property type="protein sequence ID" value="AMY21953.1"/>
    <property type="molecule type" value="Genomic_DNA"/>
</dbReference>
<evidence type="ECO:0000256" key="4">
    <source>
        <dbReference type="ARBA" id="ARBA00022729"/>
    </source>
</evidence>
<evidence type="ECO:0000313" key="7">
    <source>
        <dbReference type="EMBL" id="AMY21953.1"/>
    </source>
</evidence>
<dbReference type="Proteomes" id="UP000076038">
    <property type="component" value="Chromosome"/>
</dbReference>
<keyword evidence="3" id="KW-0813">Transport</keyword>
<dbReference type="SUPFAM" id="SSF53807">
    <property type="entry name" value="Helical backbone' metal receptor"/>
    <property type="match status" value="1"/>
</dbReference>
<dbReference type="InterPro" id="IPR002491">
    <property type="entry name" value="ABC_transptr_periplasmic_BD"/>
</dbReference>
<feature type="signal peptide" evidence="5">
    <location>
        <begin position="1"/>
        <end position="24"/>
    </location>
</feature>
<dbReference type="PANTHER" id="PTHR30532">
    <property type="entry name" value="IRON III DICITRATE-BINDING PERIPLASMIC PROTEIN"/>
    <property type="match status" value="1"/>
</dbReference>
<reference evidence="7 8" key="1">
    <citation type="journal article" date="2016" name="Genome Announc.">
        <title>Complete Genome and Plasmid Sequences for Rhodococcus fascians D188 and Draft Sequences for Rhodococcus Isolates PBTS 1 and PBTS 2.</title>
        <authorList>
            <person name="Stamler R.A."/>
            <person name="Vereecke D."/>
            <person name="Zhang Y."/>
            <person name="Schilkey F."/>
            <person name="Devitt N."/>
            <person name="Randall J.J."/>
        </authorList>
    </citation>
    <scope>NUCLEOTIDE SEQUENCE [LARGE SCALE GENOMIC DNA]</scope>
    <source>
        <strain evidence="7 8">PBTS2</strain>
    </source>
</reference>
<dbReference type="CDD" id="cd01146">
    <property type="entry name" value="FhuD"/>
    <property type="match status" value="1"/>
</dbReference>
<evidence type="ECO:0000256" key="1">
    <source>
        <dbReference type="ARBA" id="ARBA00004196"/>
    </source>
</evidence>
<organism evidence="7 8">
    <name type="scientific">Rhodococcoides fascians</name>
    <name type="common">Rhodococcus fascians</name>
    <dbReference type="NCBI Taxonomy" id="1828"/>
    <lineage>
        <taxon>Bacteria</taxon>
        <taxon>Bacillati</taxon>
        <taxon>Actinomycetota</taxon>
        <taxon>Actinomycetes</taxon>
        <taxon>Mycobacteriales</taxon>
        <taxon>Nocardiaceae</taxon>
        <taxon>Rhodococcoides</taxon>
    </lineage>
</organism>
<evidence type="ECO:0000256" key="2">
    <source>
        <dbReference type="ARBA" id="ARBA00008814"/>
    </source>
</evidence>
<protein>
    <submittedName>
        <fullName evidence="7">Putative siderophore-binding lipoprotein YfiY</fullName>
    </submittedName>
</protein>
<dbReference type="InterPro" id="IPR051313">
    <property type="entry name" value="Bact_iron-sidero_bind"/>
</dbReference>
<dbReference type="GO" id="GO:1901678">
    <property type="term" value="P:iron coordination entity transport"/>
    <property type="evidence" value="ECO:0007669"/>
    <property type="project" value="UniProtKB-ARBA"/>
</dbReference>
<accession>A0A143QFI7</accession>
<sequence length="309" mass="31922">MVQFKLGLTALAITALAVAAGATACSSADTADGSAGEAIRTVETVRGSIDVPDNPLRVVTLEPVELDTTVALGIVPVGTAVLSETAGVPPYLGTEAAGIATVGTVAEPTIEDIAAAQPDLILGTETRHAQYYDQLSAIAPTVFIASQSDPWRDSVRFVGRVLGKEAKAEELLTAYDDRCAEIAEKHDTAGKTAQLIRPRSGELTLYGPSSFAGSTLECAGFTTPPRPEWADEISVDLSPELAAQAAADLIVVTADNPSDPGAIPSSITDNAATLPNPHAVDLSYWITGVGPMGGQTVLDDIDRILSDSN</sequence>
<dbReference type="PATRIC" id="fig|1653479.3.peg.647"/>
<dbReference type="Pfam" id="PF01497">
    <property type="entry name" value="Peripla_BP_2"/>
    <property type="match status" value="1"/>
</dbReference>
<feature type="chain" id="PRO_5038334242" evidence="5">
    <location>
        <begin position="25"/>
        <end position="309"/>
    </location>
</feature>
<keyword evidence="8" id="KW-1185">Reference proteome</keyword>
<dbReference type="RefSeq" id="WP_080966117.1">
    <property type="nucleotide sequence ID" value="NZ_CP015220.1"/>
</dbReference>